<reference evidence="4" key="1">
    <citation type="submission" date="2020-10" db="EMBL/GenBank/DDBJ databases">
        <title>Taxonomic study of unclassified bacteria belonging to the class Ktedonobacteria.</title>
        <authorList>
            <person name="Yabe S."/>
            <person name="Wang C.M."/>
            <person name="Zheng Y."/>
            <person name="Sakai Y."/>
            <person name="Cavaletti L."/>
            <person name="Monciardini P."/>
            <person name="Donadio S."/>
        </authorList>
    </citation>
    <scope>NUCLEOTIDE SEQUENCE</scope>
    <source>
        <strain evidence="4">ID150040</strain>
    </source>
</reference>
<dbReference type="Gene3D" id="3.40.30.10">
    <property type="entry name" value="Glutaredoxin"/>
    <property type="match status" value="1"/>
</dbReference>
<accession>A0A8J3N4I7</accession>
<evidence type="ECO:0000256" key="1">
    <source>
        <dbReference type="ARBA" id="ARBA00010996"/>
    </source>
</evidence>
<dbReference type="RefSeq" id="WP_220206062.1">
    <property type="nucleotide sequence ID" value="NZ_BNJK01000001.1"/>
</dbReference>
<keyword evidence="5" id="KW-1185">Reference proteome</keyword>
<evidence type="ECO:0000256" key="2">
    <source>
        <dbReference type="PIRSR" id="PIRSR603782-1"/>
    </source>
</evidence>
<dbReference type="GO" id="GO:0046872">
    <property type="term" value="F:metal ion binding"/>
    <property type="evidence" value="ECO:0007669"/>
    <property type="project" value="UniProtKB-KW"/>
</dbReference>
<dbReference type="AlphaFoldDB" id="A0A8J3N4I7"/>
<dbReference type="InterPro" id="IPR003782">
    <property type="entry name" value="SCO1/SenC"/>
</dbReference>
<keyword evidence="3" id="KW-1015">Disulfide bond</keyword>
<name>A0A8J3N4I7_9CHLR</name>
<proteinExistence type="inferred from homology"/>
<evidence type="ECO:0000313" key="5">
    <source>
        <dbReference type="Proteomes" id="UP000597444"/>
    </source>
</evidence>
<dbReference type="SUPFAM" id="SSF52833">
    <property type="entry name" value="Thioredoxin-like"/>
    <property type="match status" value="1"/>
</dbReference>
<feature type="binding site" evidence="2">
    <location>
        <position position="107"/>
    </location>
    <ligand>
        <name>Cu cation</name>
        <dbReference type="ChEBI" id="CHEBI:23378"/>
    </ligand>
</feature>
<comment type="similarity">
    <text evidence="1">Belongs to the SCO1/2 family.</text>
</comment>
<feature type="binding site" evidence="2">
    <location>
        <position position="20"/>
    </location>
    <ligand>
        <name>Cu cation</name>
        <dbReference type="ChEBI" id="CHEBI:23378"/>
    </ligand>
</feature>
<dbReference type="Proteomes" id="UP000597444">
    <property type="component" value="Unassembled WGS sequence"/>
</dbReference>
<organism evidence="4 5">
    <name type="scientific">Reticulibacter mediterranei</name>
    <dbReference type="NCBI Taxonomy" id="2778369"/>
    <lineage>
        <taxon>Bacteria</taxon>
        <taxon>Bacillati</taxon>
        <taxon>Chloroflexota</taxon>
        <taxon>Ktedonobacteria</taxon>
        <taxon>Ktedonobacterales</taxon>
        <taxon>Reticulibacteraceae</taxon>
        <taxon>Reticulibacter</taxon>
    </lineage>
</organism>
<sequence length="153" mass="16830">MTLASLQGREVALAFIDSRCKTLCPLTATIMYNAKARLEPVAAQHISLVAINANPAATSITEVQSWSIEHGMLHQWVFLTGTSPQLQTVYHLYGIYDQVSSDGQVVHDPSIMIIDAQGHERLYFETFSSNSQADLNSEEAGLSAGMKQWLPVH</sequence>
<dbReference type="InterPro" id="IPR036249">
    <property type="entry name" value="Thioredoxin-like_sf"/>
</dbReference>
<protein>
    <recommendedName>
        <fullName evidence="6">SCO family protein</fullName>
    </recommendedName>
</protein>
<keyword evidence="2" id="KW-0186">Copper</keyword>
<evidence type="ECO:0000313" key="4">
    <source>
        <dbReference type="EMBL" id="GHO95380.1"/>
    </source>
</evidence>
<comment type="caution">
    <text evidence="4">The sequence shown here is derived from an EMBL/GenBank/DDBJ whole genome shotgun (WGS) entry which is preliminary data.</text>
</comment>
<gene>
    <name evidence="4" type="ORF">KSF_054280</name>
</gene>
<evidence type="ECO:0008006" key="6">
    <source>
        <dbReference type="Google" id="ProtNLM"/>
    </source>
</evidence>
<keyword evidence="2" id="KW-0479">Metal-binding</keyword>
<dbReference type="EMBL" id="BNJK01000001">
    <property type="protein sequence ID" value="GHO95380.1"/>
    <property type="molecule type" value="Genomic_DNA"/>
</dbReference>
<dbReference type="Pfam" id="PF02630">
    <property type="entry name" value="SCO1-SenC"/>
    <property type="match status" value="1"/>
</dbReference>
<feature type="binding site" evidence="2">
    <location>
        <position position="24"/>
    </location>
    <ligand>
        <name>Cu cation</name>
        <dbReference type="ChEBI" id="CHEBI:23378"/>
    </ligand>
</feature>
<feature type="disulfide bond" description="Redox-active" evidence="3">
    <location>
        <begin position="20"/>
        <end position="24"/>
    </location>
</feature>
<evidence type="ECO:0000256" key="3">
    <source>
        <dbReference type="PIRSR" id="PIRSR603782-2"/>
    </source>
</evidence>